<keyword evidence="3" id="KW-0862">Zinc</keyword>
<proteinExistence type="predicted"/>
<feature type="transmembrane region" description="Helical" evidence="5">
    <location>
        <begin position="179"/>
        <end position="201"/>
    </location>
</feature>
<dbReference type="InterPro" id="IPR001841">
    <property type="entry name" value="Znf_RING"/>
</dbReference>
<feature type="transmembrane region" description="Helical" evidence="5">
    <location>
        <begin position="87"/>
        <end position="115"/>
    </location>
</feature>
<sequence>MAQPTAPASPERIIEVVDQPRTLLALLRYDHHRGLALLFVMVATWTCYMASVVPMCINVLTANPVPRLADARNENCSFDALFTLHWYLLLLTTVTQLLHVAFTLPFAFCAFYYLVQSIDTFMLRYAHVQNHPLWIFNWNLNRLQYSVPCLGFAAYWTLGETFSHNACGFDMNRENPASLWAVILLPVFTKYIVTHSIFLFMNTVRFPDAATPNMLRNLETRPFRDCPLFDAEGFECAICLMPLQDADEVISLDCGRSHVFHRNCLYSWLCLQNSCPLCRAQPIAGRPHLP</sequence>
<dbReference type="SMART" id="SM00184">
    <property type="entry name" value="RING"/>
    <property type="match status" value="1"/>
</dbReference>
<dbReference type="GO" id="GO:0061630">
    <property type="term" value="F:ubiquitin protein ligase activity"/>
    <property type="evidence" value="ECO:0007669"/>
    <property type="project" value="TreeGrafter"/>
</dbReference>
<dbReference type="PANTHER" id="PTHR45969">
    <property type="entry name" value="RING ZINC FINGER PROTEIN-RELATED"/>
    <property type="match status" value="1"/>
</dbReference>
<keyword evidence="8" id="KW-1185">Reference proteome</keyword>
<dbReference type="EMBL" id="BEYU01000016">
    <property type="protein sequence ID" value="GBG25905.1"/>
    <property type="molecule type" value="Genomic_DNA"/>
</dbReference>
<evidence type="ECO:0000256" key="2">
    <source>
        <dbReference type="ARBA" id="ARBA00022771"/>
    </source>
</evidence>
<keyword evidence="5" id="KW-1133">Transmembrane helix</keyword>
<evidence type="ECO:0000256" key="4">
    <source>
        <dbReference type="PROSITE-ProRule" id="PRU00175"/>
    </source>
</evidence>
<gene>
    <name evidence="7" type="ORF">FCC1311_021242</name>
</gene>
<dbReference type="SUPFAM" id="SSF57850">
    <property type="entry name" value="RING/U-box"/>
    <property type="match status" value="1"/>
</dbReference>
<comment type="caution">
    <text evidence="7">The sequence shown here is derived from an EMBL/GenBank/DDBJ whole genome shotgun (WGS) entry which is preliminary data.</text>
</comment>
<dbReference type="PROSITE" id="PS50089">
    <property type="entry name" value="ZF_RING_2"/>
    <property type="match status" value="1"/>
</dbReference>
<keyword evidence="1" id="KW-0479">Metal-binding</keyword>
<evidence type="ECO:0000256" key="3">
    <source>
        <dbReference type="ARBA" id="ARBA00022833"/>
    </source>
</evidence>
<evidence type="ECO:0000256" key="1">
    <source>
        <dbReference type="ARBA" id="ARBA00022723"/>
    </source>
</evidence>
<dbReference type="Gene3D" id="3.30.40.10">
    <property type="entry name" value="Zinc/RING finger domain, C3HC4 (zinc finger)"/>
    <property type="match status" value="1"/>
</dbReference>
<keyword evidence="2 4" id="KW-0863">Zinc-finger</keyword>
<protein>
    <submittedName>
        <fullName evidence="7">E3 ubiquitin-protein ligase RING1-like</fullName>
    </submittedName>
</protein>
<feature type="domain" description="RING-type" evidence="6">
    <location>
        <begin position="236"/>
        <end position="279"/>
    </location>
</feature>
<name>A0A2R5G5U0_9STRA</name>
<keyword evidence="5" id="KW-0812">Transmembrane</keyword>
<evidence type="ECO:0000313" key="8">
    <source>
        <dbReference type="Proteomes" id="UP000241890"/>
    </source>
</evidence>
<dbReference type="Pfam" id="PF13639">
    <property type="entry name" value="zf-RING_2"/>
    <property type="match status" value="1"/>
</dbReference>
<dbReference type="GO" id="GO:0016567">
    <property type="term" value="P:protein ubiquitination"/>
    <property type="evidence" value="ECO:0007669"/>
    <property type="project" value="TreeGrafter"/>
</dbReference>
<evidence type="ECO:0000313" key="7">
    <source>
        <dbReference type="EMBL" id="GBG25905.1"/>
    </source>
</evidence>
<reference evidence="7 8" key="1">
    <citation type="submission" date="2017-12" db="EMBL/GenBank/DDBJ databases">
        <title>Sequencing, de novo assembly and annotation of complete genome of a new Thraustochytrid species, strain FCC1311.</title>
        <authorList>
            <person name="Sedici K."/>
            <person name="Godart F."/>
            <person name="Aiese Cigliano R."/>
            <person name="Sanseverino W."/>
            <person name="Barakat M."/>
            <person name="Ortet P."/>
            <person name="Marechal E."/>
            <person name="Cagnac O."/>
            <person name="Amato A."/>
        </authorList>
    </citation>
    <scope>NUCLEOTIDE SEQUENCE [LARGE SCALE GENOMIC DNA]</scope>
</reference>
<dbReference type="Proteomes" id="UP000241890">
    <property type="component" value="Unassembled WGS sequence"/>
</dbReference>
<evidence type="ECO:0000256" key="5">
    <source>
        <dbReference type="SAM" id="Phobius"/>
    </source>
</evidence>
<keyword evidence="5" id="KW-0472">Membrane</keyword>
<feature type="transmembrane region" description="Helical" evidence="5">
    <location>
        <begin position="35"/>
        <end position="60"/>
    </location>
</feature>
<dbReference type="AlphaFoldDB" id="A0A2R5G5U0"/>
<dbReference type="InterPro" id="IPR013083">
    <property type="entry name" value="Znf_RING/FYVE/PHD"/>
</dbReference>
<dbReference type="InParanoid" id="A0A2R5G5U0"/>
<organism evidence="7 8">
    <name type="scientific">Hondaea fermentalgiana</name>
    <dbReference type="NCBI Taxonomy" id="2315210"/>
    <lineage>
        <taxon>Eukaryota</taxon>
        <taxon>Sar</taxon>
        <taxon>Stramenopiles</taxon>
        <taxon>Bigyra</taxon>
        <taxon>Labyrinthulomycetes</taxon>
        <taxon>Thraustochytrida</taxon>
        <taxon>Thraustochytriidae</taxon>
        <taxon>Hondaea</taxon>
    </lineage>
</organism>
<dbReference type="GO" id="GO:0008270">
    <property type="term" value="F:zinc ion binding"/>
    <property type="evidence" value="ECO:0007669"/>
    <property type="project" value="UniProtKB-KW"/>
</dbReference>
<dbReference type="PANTHER" id="PTHR45969:SF69">
    <property type="entry name" value="FINGER DOMAIN PROTEIN, PUTATIVE (AFU_ORTHOLOGUE AFUA_3G12190)-RELATED"/>
    <property type="match status" value="1"/>
</dbReference>
<evidence type="ECO:0000259" key="6">
    <source>
        <dbReference type="PROSITE" id="PS50089"/>
    </source>
</evidence>
<accession>A0A2R5G5U0</accession>
<dbReference type="OrthoDB" id="1630758at2759"/>